<name>A0A1F6Y2M5_9BACT</name>
<keyword evidence="1" id="KW-0472">Membrane</keyword>
<dbReference type="Proteomes" id="UP000177693">
    <property type="component" value="Unassembled WGS sequence"/>
</dbReference>
<gene>
    <name evidence="2" type="ORF">A3I23_04015</name>
</gene>
<feature type="transmembrane region" description="Helical" evidence="1">
    <location>
        <begin position="7"/>
        <end position="29"/>
    </location>
</feature>
<dbReference type="AlphaFoldDB" id="A0A1F6Y2M5"/>
<evidence type="ECO:0000256" key="1">
    <source>
        <dbReference type="SAM" id="Phobius"/>
    </source>
</evidence>
<proteinExistence type="predicted"/>
<dbReference type="EMBL" id="MFVL01000031">
    <property type="protein sequence ID" value="OGJ00637.1"/>
    <property type="molecule type" value="Genomic_DNA"/>
</dbReference>
<protein>
    <submittedName>
        <fullName evidence="2">Uncharacterized protein</fullName>
    </submittedName>
</protein>
<organism evidence="2 3">
    <name type="scientific">Candidatus Nomurabacteria bacterium RIFCSPLOWO2_02_FULL_40_67</name>
    <dbReference type="NCBI Taxonomy" id="1801787"/>
    <lineage>
        <taxon>Bacteria</taxon>
        <taxon>Candidatus Nomuraibacteriota</taxon>
    </lineage>
</organism>
<evidence type="ECO:0000313" key="3">
    <source>
        <dbReference type="Proteomes" id="UP000177693"/>
    </source>
</evidence>
<keyword evidence="1" id="KW-1133">Transmembrane helix</keyword>
<evidence type="ECO:0000313" key="2">
    <source>
        <dbReference type="EMBL" id="OGJ00637.1"/>
    </source>
</evidence>
<comment type="caution">
    <text evidence="2">The sequence shown here is derived from an EMBL/GenBank/DDBJ whole genome shotgun (WGS) entry which is preliminary data.</text>
</comment>
<accession>A0A1F6Y2M5</accession>
<reference evidence="2 3" key="1">
    <citation type="journal article" date="2016" name="Nat. Commun.">
        <title>Thousands of microbial genomes shed light on interconnected biogeochemical processes in an aquifer system.</title>
        <authorList>
            <person name="Anantharaman K."/>
            <person name="Brown C.T."/>
            <person name="Hug L.A."/>
            <person name="Sharon I."/>
            <person name="Castelle C.J."/>
            <person name="Probst A.J."/>
            <person name="Thomas B.C."/>
            <person name="Singh A."/>
            <person name="Wilkins M.J."/>
            <person name="Karaoz U."/>
            <person name="Brodie E.L."/>
            <person name="Williams K.H."/>
            <person name="Hubbard S.S."/>
            <person name="Banfield J.F."/>
        </authorList>
    </citation>
    <scope>NUCLEOTIDE SEQUENCE [LARGE SCALE GENOMIC DNA]</scope>
</reference>
<sequence>MKNSRKGFIVPLLMAIIAVLVISSGVYLYKSKKTESPAVVNPNQVQQTNKGTQNTNGDKNLLTDALKSISVYTANGICDATRFDSQDNYFDYNPSFRCSYNSNLFLGEVVEKYKNQLKEKGWTCVYDEYLYQRAAGKRKAYSTTYFKNDFELKIYLTTLPEGIVWNGKQVEVSIGKISDNRIGSSKNACDSWMGFE</sequence>
<keyword evidence="1" id="KW-0812">Transmembrane</keyword>